<proteinExistence type="predicted"/>
<dbReference type="EMBL" id="BMAW01021093">
    <property type="protein sequence ID" value="GFT71429.1"/>
    <property type="molecule type" value="Genomic_DNA"/>
</dbReference>
<evidence type="ECO:0000313" key="2">
    <source>
        <dbReference type="Proteomes" id="UP000887013"/>
    </source>
</evidence>
<dbReference type="AlphaFoldDB" id="A0A8X6U2D2"/>
<keyword evidence="2" id="KW-1185">Reference proteome</keyword>
<organism evidence="1 2">
    <name type="scientific">Nephila pilipes</name>
    <name type="common">Giant wood spider</name>
    <name type="synonym">Nephila maculata</name>
    <dbReference type="NCBI Taxonomy" id="299642"/>
    <lineage>
        <taxon>Eukaryota</taxon>
        <taxon>Metazoa</taxon>
        <taxon>Ecdysozoa</taxon>
        <taxon>Arthropoda</taxon>
        <taxon>Chelicerata</taxon>
        <taxon>Arachnida</taxon>
        <taxon>Araneae</taxon>
        <taxon>Araneomorphae</taxon>
        <taxon>Entelegynae</taxon>
        <taxon>Araneoidea</taxon>
        <taxon>Nephilidae</taxon>
        <taxon>Nephila</taxon>
    </lineage>
</organism>
<gene>
    <name evidence="1" type="ORF">NPIL_28281</name>
</gene>
<reference evidence="1" key="1">
    <citation type="submission" date="2020-08" db="EMBL/GenBank/DDBJ databases">
        <title>Multicomponent nature underlies the extraordinary mechanical properties of spider dragline silk.</title>
        <authorList>
            <person name="Kono N."/>
            <person name="Nakamura H."/>
            <person name="Mori M."/>
            <person name="Yoshida Y."/>
            <person name="Ohtoshi R."/>
            <person name="Malay A.D."/>
            <person name="Moran D.A.P."/>
            <person name="Tomita M."/>
            <person name="Numata K."/>
            <person name="Arakawa K."/>
        </authorList>
    </citation>
    <scope>NUCLEOTIDE SEQUENCE</scope>
</reference>
<accession>A0A8X6U2D2</accession>
<dbReference type="Proteomes" id="UP000887013">
    <property type="component" value="Unassembled WGS sequence"/>
</dbReference>
<protein>
    <submittedName>
        <fullName evidence="1">Uncharacterized protein</fullName>
    </submittedName>
</protein>
<sequence length="94" mass="10719">MQKRIAKKKRRSNVSWRAMGTVSMATKRRLSGCFGLSSEMAAYLAYEILSKHGLNRFWRQPALCWFAWQLCAQNGFATVFQQVAVSAILAMDKL</sequence>
<evidence type="ECO:0000313" key="1">
    <source>
        <dbReference type="EMBL" id="GFT71429.1"/>
    </source>
</evidence>
<comment type="caution">
    <text evidence="1">The sequence shown here is derived from an EMBL/GenBank/DDBJ whole genome shotgun (WGS) entry which is preliminary data.</text>
</comment>
<name>A0A8X6U2D2_NEPPI</name>